<dbReference type="STRING" id="1789683.A0A1X7R0R6"/>
<dbReference type="Proteomes" id="UP000196158">
    <property type="component" value="Unassembled WGS sequence"/>
</dbReference>
<dbReference type="InterPro" id="IPR011022">
    <property type="entry name" value="Arrestin_C-like"/>
</dbReference>
<evidence type="ECO:0000256" key="1">
    <source>
        <dbReference type="SAM" id="MobiDB-lite"/>
    </source>
</evidence>
<dbReference type="SMART" id="SM01017">
    <property type="entry name" value="Arrestin_C"/>
    <property type="match status" value="1"/>
</dbReference>
<sequence length="753" mass="84755">MQTNKDPTIDITIQSGNDEVIILKGPPDIAAPVLLSGVITLNTSETVKVKSVSLRLTGRMTYNVPIVPNDEINLKRLTVDRWLYHHKWDDFNIESYFKSLYKNYQSKTPIVDSKNLRSNIISAYNTGKIIRPKSTTSLLSLRTSTTLTNSSNNSGSLPFQRRKSHTLLKGKYEFPFTSVLPGDVNETIDGLPNTNVSYYLEAIIERTKGKSDLYCRKYVRIIRTITPDIPEISETINVSDTWTDRIFYSISVAAKTLAIGSKVPINISIIPLKSGIKLSNIRISLYETAEYYSKGIRSKIDRVVARIKLEHPEKMLMKVMNDNKFQEKWELDIPFRIPASLSRCIQDCQIINEVRVSHKFKFAIDFANQDGHISRLKANIPVSLFISEFVPLKVKRMKSTTDFTCVTRNIGKQRNNDEPKETIFETGHVGLISAHYDNESILPVTALNDLLAPPEYENHVFDRRFCNDIDIDSALLPPPSDIAPDMLPYEPINDNFSPSGILRDIDMDVSDHRRMSDASCQTMPEMQFNSLDTTIEDTQLNIQQNDVISNLGNYTLSSSTTNHSHSNSQITNIPSNEIILDPSETRDPPPPSYMEDYYGISTSSMNNNPQQQQPRRFRSTSLTNPFPMMESTPIIIPAPAHTHLSSQDIVRSAPQGLRNRSSSTSSNNPFLSDIVITGAFDAAITETIQRFSPMGDSSGATNSSRDIFNLPTTNQLFQTFSEPFEKLNTPQQRRYSVTGNVSIGNGNLIQRDG</sequence>
<evidence type="ECO:0000259" key="2">
    <source>
        <dbReference type="SMART" id="SM01017"/>
    </source>
</evidence>
<dbReference type="EMBL" id="FXLY01000003">
    <property type="protein sequence ID" value="SMN19248.1"/>
    <property type="molecule type" value="Genomic_DNA"/>
</dbReference>
<keyword evidence="4" id="KW-1185">Reference proteome</keyword>
<feature type="region of interest" description="Disordered" evidence="1">
    <location>
        <begin position="557"/>
        <end position="591"/>
    </location>
</feature>
<gene>
    <name evidence="3" type="ORF">KASA_0P04290G</name>
</gene>
<feature type="compositionally biased region" description="Low complexity" evidence="1">
    <location>
        <begin position="557"/>
        <end position="568"/>
    </location>
</feature>
<dbReference type="Pfam" id="PF02752">
    <property type="entry name" value="Arrestin_C"/>
    <property type="match status" value="1"/>
</dbReference>
<dbReference type="Gene3D" id="2.60.40.640">
    <property type="match status" value="1"/>
</dbReference>
<dbReference type="InterPro" id="IPR050357">
    <property type="entry name" value="Arrestin_domain-protein"/>
</dbReference>
<dbReference type="OrthoDB" id="2333384at2759"/>
<keyword evidence="3" id="KW-0436">Ligase</keyword>
<protein>
    <submittedName>
        <fullName evidence="3">Similar to Saccharomyces cerevisiae YFR022W ROG3 Protein that binds the ubiquitin ligase Rsp5p via its 2 PY motifs</fullName>
    </submittedName>
</protein>
<dbReference type="InterPro" id="IPR014756">
    <property type="entry name" value="Ig_E-set"/>
</dbReference>
<name>A0A1X7R0R6_9SACH</name>
<dbReference type="InterPro" id="IPR014752">
    <property type="entry name" value="Arrestin-like_C"/>
</dbReference>
<dbReference type="GO" id="GO:0031625">
    <property type="term" value="F:ubiquitin protein ligase binding"/>
    <property type="evidence" value="ECO:0007669"/>
    <property type="project" value="TreeGrafter"/>
</dbReference>
<dbReference type="GO" id="GO:0030674">
    <property type="term" value="F:protein-macromolecule adaptor activity"/>
    <property type="evidence" value="ECO:0007669"/>
    <property type="project" value="TreeGrafter"/>
</dbReference>
<accession>A0A1X7R0R6</accession>
<dbReference type="GO" id="GO:0005829">
    <property type="term" value="C:cytosol"/>
    <property type="evidence" value="ECO:0007669"/>
    <property type="project" value="TreeGrafter"/>
</dbReference>
<dbReference type="SUPFAM" id="SSF81296">
    <property type="entry name" value="E set domains"/>
    <property type="match status" value="1"/>
</dbReference>
<dbReference type="GO" id="GO:0016874">
    <property type="term" value="F:ligase activity"/>
    <property type="evidence" value="ECO:0007669"/>
    <property type="project" value="UniProtKB-KW"/>
</dbReference>
<dbReference type="GO" id="GO:0070086">
    <property type="term" value="P:ubiquitin-dependent endocytosis"/>
    <property type="evidence" value="ECO:0007669"/>
    <property type="project" value="TreeGrafter"/>
</dbReference>
<reference evidence="3 4" key="1">
    <citation type="submission" date="2017-04" db="EMBL/GenBank/DDBJ databases">
        <authorList>
            <person name="Afonso C.L."/>
            <person name="Miller P.J."/>
            <person name="Scott M.A."/>
            <person name="Spackman E."/>
            <person name="Goraichik I."/>
            <person name="Dimitrov K.M."/>
            <person name="Suarez D.L."/>
            <person name="Swayne D.E."/>
        </authorList>
    </citation>
    <scope>NUCLEOTIDE SEQUENCE [LARGE SCALE GENOMIC DNA]</scope>
</reference>
<dbReference type="PANTHER" id="PTHR11188">
    <property type="entry name" value="ARRESTIN DOMAIN CONTAINING PROTEIN"/>
    <property type="match status" value="1"/>
</dbReference>
<dbReference type="GO" id="GO:0005886">
    <property type="term" value="C:plasma membrane"/>
    <property type="evidence" value="ECO:0007669"/>
    <property type="project" value="TreeGrafter"/>
</dbReference>
<evidence type="ECO:0000313" key="4">
    <source>
        <dbReference type="Proteomes" id="UP000196158"/>
    </source>
</evidence>
<organism evidence="3 4">
    <name type="scientific">Maudiozyma saulgeensis</name>
    <dbReference type="NCBI Taxonomy" id="1789683"/>
    <lineage>
        <taxon>Eukaryota</taxon>
        <taxon>Fungi</taxon>
        <taxon>Dikarya</taxon>
        <taxon>Ascomycota</taxon>
        <taxon>Saccharomycotina</taxon>
        <taxon>Saccharomycetes</taxon>
        <taxon>Saccharomycetales</taxon>
        <taxon>Saccharomycetaceae</taxon>
        <taxon>Maudiozyma</taxon>
    </lineage>
</organism>
<proteinExistence type="predicted"/>
<dbReference type="PANTHER" id="PTHR11188:SF17">
    <property type="entry name" value="FI21816P1"/>
    <property type="match status" value="1"/>
</dbReference>
<evidence type="ECO:0000313" key="3">
    <source>
        <dbReference type="EMBL" id="SMN19248.1"/>
    </source>
</evidence>
<dbReference type="AlphaFoldDB" id="A0A1X7R0R6"/>
<feature type="domain" description="Arrestin C-terminal-like" evidence="2">
    <location>
        <begin position="242"/>
        <end position="389"/>
    </location>
</feature>